<dbReference type="InterPro" id="IPR023093">
    <property type="entry name" value="ScpA-like_C"/>
</dbReference>
<dbReference type="Gene3D" id="1.10.10.580">
    <property type="entry name" value="Structural maintenance of chromosome 1. Chain E"/>
    <property type="match status" value="1"/>
</dbReference>
<proteinExistence type="predicted"/>
<dbReference type="PANTHER" id="PTHR33969">
    <property type="entry name" value="SEGREGATION AND CONDENSATION PROTEIN A"/>
    <property type="match status" value="1"/>
</dbReference>
<comment type="caution">
    <text evidence="2">The sequence shown here is derived from an EMBL/GenBank/DDBJ whole genome shotgun (WGS) entry which is preliminary data.</text>
</comment>
<gene>
    <name evidence="2" type="ORF">A3F27_00420</name>
</gene>
<evidence type="ECO:0000313" key="3">
    <source>
        <dbReference type="Proteomes" id="UP000176689"/>
    </source>
</evidence>
<evidence type="ECO:0000313" key="2">
    <source>
        <dbReference type="EMBL" id="OGG69571.1"/>
    </source>
</evidence>
<dbReference type="InterPro" id="IPR003768">
    <property type="entry name" value="ScpA"/>
</dbReference>
<dbReference type="Pfam" id="PF02616">
    <property type="entry name" value="SMC_ScpA"/>
    <property type="match status" value="2"/>
</dbReference>
<dbReference type="AlphaFoldDB" id="A0A1F6E7I5"/>
<reference evidence="2 3" key="1">
    <citation type="journal article" date="2016" name="Nat. Commun.">
        <title>Thousands of microbial genomes shed light on interconnected biogeochemical processes in an aquifer system.</title>
        <authorList>
            <person name="Anantharaman K."/>
            <person name="Brown C.T."/>
            <person name="Hug L.A."/>
            <person name="Sharon I."/>
            <person name="Castelle C.J."/>
            <person name="Probst A.J."/>
            <person name="Thomas B.C."/>
            <person name="Singh A."/>
            <person name="Wilkins M.J."/>
            <person name="Karaoz U."/>
            <person name="Brodie E.L."/>
            <person name="Williams K.H."/>
            <person name="Hubbard S.S."/>
            <person name="Banfield J.F."/>
        </authorList>
    </citation>
    <scope>NUCLEOTIDE SEQUENCE [LARGE SCALE GENOMIC DNA]</scope>
</reference>
<protein>
    <recommendedName>
        <fullName evidence="1">Segregation and condensation protein A</fullName>
    </recommendedName>
</protein>
<dbReference type="EMBL" id="MFLP01000030">
    <property type="protein sequence ID" value="OGG69571.1"/>
    <property type="molecule type" value="Genomic_DNA"/>
</dbReference>
<evidence type="ECO:0000256" key="1">
    <source>
        <dbReference type="ARBA" id="ARBA00044777"/>
    </source>
</evidence>
<accession>A0A1F6E7I5</accession>
<dbReference type="Proteomes" id="UP000176689">
    <property type="component" value="Unassembled WGS sequence"/>
</dbReference>
<dbReference type="Gene3D" id="6.10.250.2410">
    <property type="match status" value="1"/>
</dbReference>
<organism evidence="2 3">
    <name type="scientific">Candidatus Kaiserbacteria bacterium RIFCSPHIGHO2_12_FULL_53_13</name>
    <dbReference type="NCBI Taxonomy" id="1798502"/>
    <lineage>
        <taxon>Bacteria</taxon>
        <taxon>Candidatus Kaiseribacteriota</taxon>
    </lineage>
</organism>
<sequence>MIDKYSVATEAFAGPLETLLNLIEERRLSISDISLAEVTDTYLAYVEKLPNLPLGETAQFILIASTLLLIKSRSLLPTLQLSENERESVEELERRLARYRIIRSTTKILRREWGRAPLLFPKRVPARTPVFVPGETGVGGIVNAAMRLMGTLPKPQELAEAAVAPVLALEEVIIRLKNRLTKAARARFSELASLGDRHEVIVYFLAVLELVRSGSVSATQERLFSEITLETETLAAPRYGA</sequence>
<name>A0A1F6E7I5_9BACT</name>
<dbReference type="PANTHER" id="PTHR33969:SF2">
    <property type="entry name" value="SEGREGATION AND CONDENSATION PROTEIN A"/>
    <property type="match status" value="1"/>
</dbReference>